<sequence length="69" mass="8219">MNGNEVNELKLYCRHCQKYFQADDQVALNEMNTVLHMDCPDEEGLLIKDEGTFREIMEKYQFFDNVLIQ</sequence>
<dbReference type="Proteomes" id="UP000831787">
    <property type="component" value="Chromosome"/>
</dbReference>
<proteinExistence type="predicted"/>
<reference evidence="1 2" key="1">
    <citation type="submission" date="2022-04" db="EMBL/GenBank/DDBJ databases">
        <title>Halobacillus sp. isolated from saltern.</title>
        <authorList>
            <person name="Won M."/>
            <person name="Lee C.-M."/>
            <person name="Woen H.-Y."/>
            <person name="Kwon S.-W."/>
        </authorList>
    </citation>
    <scope>NUCLEOTIDE SEQUENCE [LARGE SCALE GENOMIC DNA]</scope>
    <source>
        <strain evidence="1 2">SSBR10-3</strain>
    </source>
</reference>
<gene>
    <name evidence="1" type="ORF">MUN89_05515</name>
</gene>
<evidence type="ECO:0000313" key="2">
    <source>
        <dbReference type="Proteomes" id="UP000831787"/>
    </source>
</evidence>
<evidence type="ECO:0000313" key="1">
    <source>
        <dbReference type="EMBL" id="UOQ45405.1"/>
    </source>
</evidence>
<protein>
    <submittedName>
        <fullName evidence="1">Uncharacterized protein</fullName>
    </submittedName>
</protein>
<organism evidence="1 2">
    <name type="scientific">Halobacillus salinarum</name>
    <dbReference type="NCBI Taxonomy" id="2932257"/>
    <lineage>
        <taxon>Bacteria</taxon>
        <taxon>Bacillati</taxon>
        <taxon>Bacillota</taxon>
        <taxon>Bacilli</taxon>
        <taxon>Bacillales</taxon>
        <taxon>Bacillaceae</taxon>
        <taxon>Halobacillus</taxon>
    </lineage>
</organism>
<keyword evidence="2" id="KW-1185">Reference proteome</keyword>
<name>A0ABY4ELZ2_9BACI</name>
<accession>A0ABY4ELZ2</accession>
<dbReference type="RefSeq" id="WP_244712106.1">
    <property type="nucleotide sequence ID" value="NZ_CP095073.1"/>
</dbReference>
<dbReference type="EMBL" id="CP095073">
    <property type="protein sequence ID" value="UOQ45405.1"/>
    <property type="molecule type" value="Genomic_DNA"/>
</dbReference>